<dbReference type="Pfam" id="PF02620">
    <property type="entry name" value="YceD"/>
    <property type="match status" value="1"/>
</dbReference>
<proteinExistence type="predicted"/>
<evidence type="ECO:0008006" key="3">
    <source>
        <dbReference type="Google" id="ProtNLM"/>
    </source>
</evidence>
<reference evidence="2" key="1">
    <citation type="submission" date="2018-03" db="EMBL/GenBank/DDBJ databases">
        <authorList>
            <person name="Rodrigo-Torres L."/>
            <person name="Arahal R. D."/>
            <person name="Lucena T."/>
        </authorList>
    </citation>
    <scope>NUCLEOTIDE SEQUENCE [LARGE SCALE GENOMIC DNA]</scope>
    <source>
        <strain evidence="2">CECT 8871</strain>
    </source>
</reference>
<dbReference type="RefSeq" id="WP_245897828.1">
    <property type="nucleotide sequence ID" value="NZ_OMOJ01000003.1"/>
</dbReference>
<name>A0A2R8AWA6_9RHOB</name>
<gene>
    <name evidence="1" type="ORF">PRI8871_02136</name>
</gene>
<accession>A0A2R8AWA6</accession>
<dbReference type="InterPro" id="IPR003772">
    <property type="entry name" value="YceD"/>
</dbReference>
<dbReference type="EMBL" id="OMOJ01000003">
    <property type="protein sequence ID" value="SPF80332.1"/>
    <property type="molecule type" value="Genomic_DNA"/>
</dbReference>
<keyword evidence="2" id="KW-1185">Reference proteome</keyword>
<evidence type="ECO:0000313" key="2">
    <source>
        <dbReference type="Proteomes" id="UP000244904"/>
    </source>
</evidence>
<sequence>MSRIQVKEITTIMPPNDEIEGQYRVAALSTRHPTRFEITPNDAGRKEIARELGLLGLRKLRFKGQIAPKGKRGWILTGDLGATVVQACVVTTDPVSTRIETEVLRRYEPEDLVFQAQEAGSESEMPEDDSLEPLGEVISVNDVLREALSLALPTYPRSDTAEMGEAVFADEGIAPMTDDDAKPFAGLKSLRDALENPDKS</sequence>
<evidence type="ECO:0000313" key="1">
    <source>
        <dbReference type="EMBL" id="SPF80332.1"/>
    </source>
</evidence>
<dbReference type="AlphaFoldDB" id="A0A2R8AWA6"/>
<protein>
    <recommendedName>
        <fullName evidence="3">Large ribosomal RNA subunit accumulation protein YceD</fullName>
    </recommendedName>
</protein>
<organism evidence="1 2">
    <name type="scientific">Pseudoprimorskyibacter insulae</name>
    <dbReference type="NCBI Taxonomy" id="1695997"/>
    <lineage>
        <taxon>Bacteria</taxon>
        <taxon>Pseudomonadati</taxon>
        <taxon>Pseudomonadota</taxon>
        <taxon>Alphaproteobacteria</taxon>
        <taxon>Rhodobacterales</taxon>
        <taxon>Paracoccaceae</taxon>
        <taxon>Pseudoprimorskyibacter</taxon>
    </lineage>
</organism>
<dbReference type="Proteomes" id="UP000244904">
    <property type="component" value="Unassembled WGS sequence"/>
</dbReference>